<evidence type="ECO:0000313" key="1">
    <source>
        <dbReference type="EMBL" id="CAF4221199.1"/>
    </source>
</evidence>
<dbReference type="InterPro" id="IPR023908">
    <property type="entry name" value="xxxLxxG_rpt"/>
</dbReference>
<name>A0A820CXJ1_9BILA</name>
<dbReference type="NCBIfam" id="TIGR03057">
    <property type="entry name" value="xxxLxxG_by_4"/>
    <property type="match status" value="1"/>
</dbReference>
<organism evidence="1 2">
    <name type="scientific">Rotaria sordida</name>
    <dbReference type="NCBI Taxonomy" id="392033"/>
    <lineage>
        <taxon>Eukaryota</taxon>
        <taxon>Metazoa</taxon>
        <taxon>Spiralia</taxon>
        <taxon>Gnathifera</taxon>
        <taxon>Rotifera</taxon>
        <taxon>Eurotatoria</taxon>
        <taxon>Bdelloidea</taxon>
        <taxon>Philodinida</taxon>
        <taxon>Philodinidae</taxon>
        <taxon>Rotaria</taxon>
    </lineage>
</organism>
<accession>A0A820CXJ1</accession>
<dbReference type="EMBL" id="CAJOBE010018538">
    <property type="protein sequence ID" value="CAF4221199.1"/>
    <property type="molecule type" value="Genomic_DNA"/>
</dbReference>
<dbReference type="Proteomes" id="UP000663874">
    <property type="component" value="Unassembled WGS sequence"/>
</dbReference>
<protein>
    <submittedName>
        <fullName evidence="1">Uncharacterized protein</fullName>
    </submittedName>
</protein>
<reference evidence="1" key="1">
    <citation type="submission" date="2021-02" db="EMBL/GenBank/DDBJ databases">
        <authorList>
            <person name="Nowell W R."/>
        </authorList>
    </citation>
    <scope>NUCLEOTIDE SEQUENCE</scope>
</reference>
<proteinExistence type="predicted"/>
<evidence type="ECO:0000313" key="2">
    <source>
        <dbReference type="Proteomes" id="UP000663874"/>
    </source>
</evidence>
<sequence length="109" mass="12608">TYLAEFMWRRRFNRPFEGLIRIIQETYPLSDIIGEISRQLQKLNVGMSQLNDGMTKLNDGMVKLTDGMIILNDRMVMIDDGMTKLNDGMVKLNDQNKLLIQITLPFIVS</sequence>
<feature type="non-terminal residue" evidence="1">
    <location>
        <position position="1"/>
    </location>
</feature>
<comment type="caution">
    <text evidence="1">The sequence shown here is derived from an EMBL/GenBank/DDBJ whole genome shotgun (WGS) entry which is preliminary data.</text>
</comment>
<gene>
    <name evidence="1" type="ORF">FNK824_LOCUS37254</name>
</gene>
<dbReference type="AlphaFoldDB" id="A0A820CXJ1"/>